<evidence type="ECO:0000313" key="7">
    <source>
        <dbReference type="Proteomes" id="UP000027186"/>
    </source>
</evidence>
<dbReference type="CDD" id="cd11614">
    <property type="entry name" value="SAF_CpaB_FlgA_like"/>
    <property type="match status" value="1"/>
</dbReference>
<dbReference type="PANTHER" id="PTHR36307">
    <property type="entry name" value="FLAGELLA BASAL BODY P-RING FORMATION PROTEIN FLGA"/>
    <property type="match status" value="1"/>
</dbReference>
<organism evidence="6 7">
    <name type="scientific">Azospirillum argentinense</name>
    <dbReference type="NCBI Taxonomy" id="2970906"/>
    <lineage>
        <taxon>Bacteria</taxon>
        <taxon>Pseudomonadati</taxon>
        <taxon>Pseudomonadota</taxon>
        <taxon>Alphaproteobacteria</taxon>
        <taxon>Rhodospirillales</taxon>
        <taxon>Azospirillaceae</taxon>
        <taxon>Azospirillum</taxon>
    </lineage>
</organism>
<feature type="chain" id="PRO_5005102516" description="Flagella basal body P-ring formation protein FlgA" evidence="4">
    <location>
        <begin position="28"/>
        <end position="246"/>
    </location>
</feature>
<reference evidence="6 7" key="1">
    <citation type="journal article" date="2014" name="Genome Announc.">
        <title>Complete Genome Sequence of the Model Rhizosphere Strain Azospirillum brasilense Az39, Successfully Applied in Agriculture.</title>
        <authorList>
            <person name="Rivera D."/>
            <person name="Revale S."/>
            <person name="Molina R."/>
            <person name="Gualpa J."/>
            <person name="Puente M."/>
            <person name="Maroniche G."/>
            <person name="Paris G."/>
            <person name="Baker D."/>
            <person name="Clavijo B."/>
            <person name="McLay K."/>
            <person name="Spaepen S."/>
            <person name="Perticari A."/>
            <person name="Vazquez M."/>
            <person name="Wisniewski-Dye F."/>
            <person name="Watkins C."/>
            <person name="Martinez-Abarca F."/>
            <person name="Vanderleyden J."/>
            <person name="Cassan F."/>
        </authorList>
    </citation>
    <scope>NUCLEOTIDE SEQUENCE [LARGE SCALE GENOMIC DNA]</scope>
    <source>
        <strain evidence="6 7">Az39</strain>
        <plasmid evidence="6">AbAZ39_p4</plasmid>
    </source>
</reference>
<evidence type="ECO:0000256" key="2">
    <source>
        <dbReference type="ARBA" id="ARBA00022729"/>
    </source>
</evidence>
<dbReference type="PROSITE" id="PS51318">
    <property type="entry name" value="TAT"/>
    <property type="match status" value="1"/>
</dbReference>
<dbReference type="Proteomes" id="UP000027186">
    <property type="component" value="Plasmid AbAZ39_p4"/>
</dbReference>
<proteinExistence type="inferred from homology"/>
<dbReference type="PANTHER" id="PTHR36307:SF1">
    <property type="entry name" value="FLAGELLA BASAL BODY P-RING FORMATION PROTEIN FLGA"/>
    <property type="match status" value="1"/>
</dbReference>
<dbReference type="Pfam" id="PF13144">
    <property type="entry name" value="ChapFlgA"/>
    <property type="match status" value="1"/>
</dbReference>
<comment type="similarity">
    <text evidence="4">Belongs to the FlgA family.</text>
</comment>
<protein>
    <recommendedName>
        <fullName evidence="4">Flagella basal body P-ring formation protein FlgA</fullName>
    </recommendedName>
</protein>
<name>A0A060E0Q4_9PROT</name>
<feature type="domain" description="SAF" evidence="5">
    <location>
        <begin position="107"/>
        <end position="169"/>
    </location>
</feature>
<keyword evidence="6" id="KW-0614">Plasmid</keyword>
<evidence type="ECO:0000256" key="4">
    <source>
        <dbReference type="RuleBase" id="RU362063"/>
    </source>
</evidence>
<dbReference type="GO" id="GO:0044780">
    <property type="term" value="P:bacterial-type flagellum assembly"/>
    <property type="evidence" value="ECO:0007669"/>
    <property type="project" value="InterPro"/>
</dbReference>
<feature type="signal peptide" evidence="4">
    <location>
        <begin position="1"/>
        <end position="27"/>
    </location>
</feature>
<dbReference type="InterPro" id="IPR017585">
    <property type="entry name" value="SAF_FlgA"/>
</dbReference>
<keyword evidence="2 4" id="KW-0732">Signal</keyword>
<dbReference type="Gene3D" id="2.30.30.760">
    <property type="match status" value="1"/>
</dbReference>
<keyword evidence="4" id="KW-1005">Bacterial flagellum biogenesis</keyword>
<evidence type="ECO:0000256" key="1">
    <source>
        <dbReference type="ARBA" id="ARBA00004418"/>
    </source>
</evidence>
<dbReference type="SMART" id="SM00858">
    <property type="entry name" value="SAF"/>
    <property type="match status" value="1"/>
</dbReference>
<dbReference type="InterPro" id="IPR039246">
    <property type="entry name" value="Flagellar_FlgA"/>
</dbReference>
<comment type="subcellular location">
    <subcellularLocation>
        <location evidence="1 4">Periplasm</location>
    </subcellularLocation>
</comment>
<dbReference type="Gene3D" id="3.90.1210.10">
    <property type="entry name" value="Antifreeze-like/N-acetylneuraminic acid synthase C-terminal domain"/>
    <property type="match status" value="1"/>
</dbReference>
<geneLocation type="plasmid" evidence="6 7">
    <name>AbAZ39_p4</name>
</geneLocation>
<dbReference type="InterPro" id="IPR006311">
    <property type="entry name" value="TAT_signal"/>
</dbReference>
<gene>
    <name evidence="6" type="ORF">ABAZ39_32540</name>
</gene>
<comment type="function">
    <text evidence="4">Involved in the assembly process of the P-ring formation. It may associate with FlgF on the rod constituting a structure essential for the P-ring assembly or may act as a modulator protein for the P-ring assembly.</text>
</comment>
<dbReference type="GO" id="GO:0042597">
    <property type="term" value="C:periplasmic space"/>
    <property type="evidence" value="ECO:0007669"/>
    <property type="project" value="UniProtKB-SubCell"/>
</dbReference>
<dbReference type="NCBIfam" id="TIGR03170">
    <property type="entry name" value="flgA_cterm"/>
    <property type="match status" value="1"/>
</dbReference>
<evidence type="ECO:0000313" key="6">
    <source>
        <dbReference type="EMBL" id="AIB16569.1"/>
    </source>
</evidence>
<dbReference type="KEGG" id="abq:ABAZ39_32540"/>
<dbReference type="AlphaFoldDB" id="A0A060E0Q4"/>
<evidence type="ECO:0000259" key="5">
    <source>
        <dbReference type="SMART" id="SM00858"/>
    </source>
</evidence>
<keyword evidence="3 4" id="KW-0574">Periplasm</keyword>
<dbReference type="InterPro" id="IPR013974">
    <property type="entry name" value="SAF"/>
</dbReference>
<accession>A0A060E0Q4</accession>
<dbReference type="EMBL" id="CP007797">
    <property type="protein sequence ID" value="AIB16569.1"/>
    <property type="molecule type" value="Genomic_DNA"/>
</dbReference>
<sequence>MTAMRRSVLHLAGLAVALHLLGAPAQAAYLSDGEGAVEALLAQELAASLGPAVPPDARVSLVLTVPFSGPVEAVRDLSYDPRGGLVRALVSSNGRIVEVKAKADIMVEVPVPTRRILPGEVIADSDLTTIPMPLERLNGAVVTSRDSLAGLASRRQLSAGRLIQTSAVGAPLVVQRNKPVSLVYEDGPLQLMARGRALQDGGVGELVRVMNIASNIVVTGTITGPQTVTVAGPPDAMPPSAASAKF</sequence>
<evidence type="ECO:0000256" key="3">
    <source>
        <dbReference type="ARBA" id="ARBA00022764"/>
    </source>
</evidence>